<proteinExistence type="predicted"/>
<dbReference type="EMBL" id="BQNB010013658">
    <property type="protein sequence ID" value="GJT18689.1"/>
    <property type="molecule type" value="Genomic_DNA"/>
</dbReference>
<keyword evidence="3" id="KW-1185">Reference proteome</keyword>
<gene>
    <name evidence="2" type="ORF">Tco_0877395</name>
</gene>
<evidence type="ECO:0000259" key="1">
    <source>
        <dbReference type="Pfam" id="PF24626"/>
    </source>
</evidence>
<dbReference type="Gene3D" id="3.30.420.10">
    <property type="entry name" value="Ribonuclease H-like superfamily/Ribonuclease H"/>
    <property type="match status" value="1"/>
</dbReference>
<feature type="domain" description="Tf2-1-like SH3-like" evidence="1">
    <location>
        <begin position="309"/>
        <end position="351"/>
    </location>
</feature>
<protein>
    <submittedName>
        <fullName evidence="2">Reverse transcriptase domain-containing protein</fullName>
    </submittedName>
</protein>
<dbReference type="Pfam" id="PF24626">
    <property type="entry name" value="SH3_Tf2-1"/>
    <property type="match status" value="1"/>
</dbReference>
<keyword evidence="2" id="KW-0548">Nucleotidyltransferase</keyword>
<dbReference type="PANTHER" id="PTHR46148:SF57">
    <property type="entry name" value="OS12G0499874 PROTEIN"/>
    <property type="match status" value="1"/>
</dbReference>
<evidence type="ECO:0000313" key="2">
    <source>
        <dbReference type="EMBL" id="GJT18689.1"/>
    </source>
</evidence>
<dbReference type="Proteomes" id="UP001151760">
    <property type="component" value="Unassembled WGS sequence"/>
</dbReference>
<comment type="caution">
    <text evidence="2">The sequence shown here is derived from an EMBL/GenBank/DDBJ whole genome shotgun (WGS) entry which is preliminary data.</text>
</comment>
<dbReference type="InterPro" id="IPR056924">
    <property type="entry name" value="SH3_Tf2-1"/>
</dbReference>
<accession>A0ABQ5C089</accession>
<evidence type="ECO:0000313" key="3">
    <source>
        <dbReference type="Proteomes" id="UP001151760"/>
    </source>
</evidence>
<reference evidence="2" key="2">
    <citation type="submission" date="2022-01" db="EMBL/GenBank/DDBJ databases">
        <authorList>
            <person name="Yamashiro T."/>
            <person name="Shiraishi A."/>
            <person name="Satake H."/>
            <person name="Nakayama K."/>
        </authorList>
    </citation>
    <scope>NUCLEOTIDE SEQUENCE</scope>
</reference>
<dbReference type="GO" id="GO:0003964">
    <property type="term" value="F:RNA-directed DNA polymerase activity"/>
    <property type="evidence" value="ECO:0007669"/>
    <property type="project" value="UniProtKB-KW"/>
</dbReference>
<keyword evidence="2" id="KW-0695">RNA-directed DNA polymerase</keyword>
<dbReference type="InterPro" id="IPR036397">
    <property type="entry name" value="RNaseH_sf"/>
</dbReference>
<keyword evidence="2" id="KW-0808">Transferase</keyword>
<dbReference type="PANTHER" id="PTHR46148">
    <property type="entry name" value="CHROMO DOMAIN-CONTAINING PROTEIN"/>
    <property type="match status" value="1"/>
</dbReference>
<organism evidence="2 3">
    <name type="scientific">Tanacetum coccineum</name>
    <dbReference type="NCBI Taxonomy" id="301880"/>
    <lineage>
        <taxon>Eukaryota</taxon>
        <taxon>Viridiplantae</taxon>
        <taxon>Streptophyta</taxon>
        <taxon>Embryophyta</taxon>
        <taxon>Tracheophyta</taxon>
        <taxon>Spermatophyta</taxon>
        <taxon>Magnoliopsida</taxon>
        <taxon>eudicotyledons</taxon>
        <taxon>Gunneridae</taxon>
        <taxon>Pentapetalae</taxon>
        <taxon>asterids</taxon>
        <taxon>campanulids</taxon>
        <taxon>Asterales</taxon>
        <taxon>Asteraceae</taxon>
        <taxon>Asteroideae</taxon>
        <taxon>Anthemideae</taxon>
        <taxon>Anthemidinae</taxon>
        <taxon>Tanacetum</taxon>
    </lineage>
</organism>
<reference evidence="2" key="1">
    <citation type="journal article" date="2022" name="Int. J. Mol. Sci.">
        <title>Draft Genome of Tanacetum Coccineum: Genomic Comparison of Closely Related Tanacetum-Family Plants.</title>
        <authorList>
            <person name="Yamashiro T."/>
            <person name="Shiraishi A."/>
            <person name="Nakayama K."/>
            <person name="Satake H."/>
        </authorList>
    </citation>
    <scope>NUCLEOTIDE SEQUENCE</scope>
</reference>
<name>A0ABQ5C089_9ASTR</name>
<sequence>MVNTRQTGDQSNIATLIAEQLQNIIPQIVNQVTTNVNNAQNANGGQANNQATKGLILIRTFRRRDPRGKYDEKGRVGMDDDILCARVCDGVSRRLAGPTTPKGHGRIQCRFWWRGDPVARSPYVLAPSGHCTTLTLLTQKNMKYEWGAEQECTVGLLRIEDLGCVWMQMEQGSLQPQSLDQKELKFASEGLVEKRGLKPRQSRAYGINHPVRDKGMICAAQGKALSRKMYDEDKLYNLLSSWIERGLEAGMKKDIAGVCQRVSDLCKDFGGSWDTHLPLAEFSYNNSFHSSIRCAPFEALYGRRLGVMRFGKKGKLSPRYVGPFEVLERIGPVAYRLRLPDELVGVHDTFYCLLEDVL</sequence>